<feature type="domain" description="DUF11" evidence="4">
    <location>
        <begin position="1133"/>
        <end position="1229"/>
    </location>
</feature>
<name>K9X6H1_9NOST</name>
<keyword evidence="7" id="KW-1185">Reference proteome</keyword>
<sequence>MADTNLSIFESTLPDTTTKEVTAYDTATTTVSGLPSYLNVTISNGGLLNGVYDAWCINSSFGLARNTYDNSTVYSSYGTIPAGILYTGEQTVNASSADPYLDKLQQINWLLNNVTEASNLVNNTYRYGGVDYTWGDVQLAIWKLLGETSILDSTDFNSLEVYSQQKADDLVTLATINGSDFLPVAGNDIGVIVKASGQQPILLEVKTSGIGDFVWEDLNANGIQDGNEAGINGATVTLLDANGNVLSSTITGDNPYTAEIESGYYQFGPLLPSNYQVRFTLPTDFNAVSPYLQGNNSLDSDANPNNNLTSNLLTLVGGEINKTIDAGFYKYASLGDFVFNDSNVNGIQDAEEVGVSGVTVQLINPTDGSVIGTTTTDSNGAYTFTGLTPGEYQVQFSAPTGYSFTSVNQGTDDAQDSDANPSTGLTQTVTLTSGEFNGTLDAGLVQLARLGDRVWHDINANGIQDAGEVGIAEAGVNLLNASGNVIATTNTDADGLYSFSNLQPGDYKVQFVQPNGFNGVSPVNQGGDDSIDADADTNLTTGLINLSAGENDPTIDAGFYKTASLGDFVFNDSNVNGIQDAGEVGVSGVTVTLISGGADGIINGIGDTTVTTTTNGSGNYGFTGLTPGQEYQVEFSNLPTGYQFTQADAGSNDGLDSDADPSTGKTQIVTLSSGENNTTLDAGIYQNAGDLSITKTDNLTTVTPGQQITYTIVAQNNGLVTATNALVSDIIPSNLTNVTWTSVAAGGATDNQTSGTGNINDYVTLTAGSSITYTVNGTVATNALSSSPTSNSETSTFNFNGNSALDGTNGNIRTFSVNDVSVKTSAFSRDSFGTWKTAYLGSFTGGLGVTDSSEGDGGNGLHRVDNVGRNNYILFEFSESVIVDRAFLDSVVDDSDISVWIGNFNNPYTNHLTLSDSVLSSFGFSEVNLTGSSSDRWANFNASNNIGNTLVIAAWTQDSSPDDRFKIHSLDIQQPVAPTTVSLSNTATVTAATGFTDTNLNNNSATDTNTVIAVSTVKIGDRVWYDADGDGIQDTGESGVGGVNVKLFNQAGTQIGLTTTNAHGLYEFTVKANHTYSVQFDKPTDFDGFSPANVGNDAADSDVVNANGKTASFSVGTSDDLTIDAGLIKNIGDLSITKNDCLTLVTPGQEVTYTIVVSNDGLMTVTNALVSDLIPSLLTNVTWSSVATGGATGNELHGTGSIDDYVTLTSGSSITYTVNGTVATNALSSAPTSNYETSTFNFEGNSATDGTDGNVRTFSVNGVSVKTSAFSRDSFGTWKTAYLGSYTGGLGVTDSSEGSGSGGLHRVDNLGRNNYVLFEFSESVSVDRAELDYVIDDSDISVWIGNFNNPFSNHLTLNNTVLSNFGFSEVNLTGSSSDRWADINASQKIGNTLVIAAKTGDSNDQFKIRSLDIQKPVAPTTVSLSNTATVTAPTGFTDTNLNNNSATDTDTVIAAPGVRTPGFWHNTEWQKFWDGVQGNEPSEKTDPKFPDCDLLFAPHTNSAQPGKVLDPVSGQYDIGLLIGDYNLNGKTDAGENTLFYTHAQALQIVDSSAQPNLEDKRYDLGSSLVASWLNYLAGNPIDTANQTDKDARHYINQGINWLQASTPDENGDHQGDGALNQLTGSVVNSLLANTYWNLGISSASGLLSPHNSDTNVVDPLDAGSVIHTALDNYNNGLGLADHVFSGGNS</sequence>
<dbReference type="Proteomes" id="UP000010475">
    <property type="component" value="Chromosome"/>
</dbReference>
<feature type="domain" description="SD-repeat containing protein B" evidence="5">
    <location>
        <begin position="449"/>
        <end position="559"/>
    </location>
</feature>
<comment type="subcellular location">
    <subcellularLocation>
        <location evidence="1">Secreted</location>
    </subcellularLocation>
</comment>
<feature type="domain" description="SD-repeat containing protein B" evidence="5">
    <location>
        <begin position="563"/>
        <end position="684"/>
    </location>
</feature>
<dbReference type="SUPFAM" id="SSF117074">
    <property type="entry name" value="Hypothetical protein PA1324"/>
    <property type="match status" value="5"/>
</dbReference>
<feature type="domain" description="SD-repeat containing protein B" evidence="5">
    <location>
        <begin position="332"/>
        <end position="444"/>
    </location>
</feature>
<dbReference type="PANTHER" id="PTHR23303:SF15">
    <property type="entry name" value="COLOSSIN-A"/>
    <property type="match status" value="1"/>
</dbReference>
<keyword evidence="3" id="KW-0732">Signal</keyword>
<dbReference type="KEGG" id="csg:Cylst_6102"/>
<evidence type="ECO:0000313" key="6">
    <source>
        <dbReference type="EMBL" id="AFZ28073.1"/>
    </source>
</evidence>
<dbReference type="InterPro" id="IPR051417">
    <property type="entry name" value="SDr/BOS_complex"/>
</dbReference>
<evidence type="ECO:0000259" key="5">
    <source>
        <dbReference type="Pfam" id="PF17210"/>
    </source>
</evidence>
<feature type="domain" description="SD-repeat containing protein B" evidence="5">
    <location>
        <begin position="210"/>
        <end position="328"/>
    </location>
</feature>
<dbReference type="NCBIfam" id="TIGR01451">
    <property type="entry name" value="B_ant_repeat"/>
    <property type="match status" value="2"/>
</dbReference>
<dbReference type="InterPro" id="IPR001434">
    <property type="entry name" value="OmcB-like_DUF11"/>
</dbReference>
<evidence type="ECO:0000256" key="3">
    <source>
        <dbReference type="ARBA" id="ARBA00022729"/>
    </source>
</evidence>
<keyword evidence="2" id="KW-0964">Secreted</keyword>
<dbReference type="Pfam" id="PF17210">
    <property type="entry name" value="SdrD_B"/>
    <property type="match status" value="5"/>
</dbReference>
<dbReference type="InterPro" id="IPR033764">
    <property type="entry name" value="Sdr_B"/>
</dbReference>
<dbReference type="EMBL" id="CP003642">
    <property type="protein sequence ID" value="AFZ28073.1"/>
    <property type="molecule type" value="Genomic_DNA"/>
</dbReference>
<dbReference type="Gene3D" id="2.60.40.10">
    <property type="entry name" value="Immunoglobulins"/>
    <property type="match status" value="5"/>
</dbReference>
<feature type="domain" description="DUF11" evidence="4">
    <location>
        <begin position="690"/>
        <end position="794"/>
    </location>
</feature>
<organism evidence="6 7">
    <name type="scientific">Cylindrospermum stagnale PCC 7417</name>
    <dbReference type="NCBI Taxonomy" id="56107"/>
    <lineage>
        <taxon>Bacteria</taxon>
        <taxon>Bacillati</taxon>
        <taxon>Cyanobacteriota</taxon>
        <taxon>Cyanophyceae</taxon>
        <taxon>Nostocales</taxon>
        <taxon>Nostocaceae</taxon>
        <taxon>Cylindrospermum</taxon>
    </lineage>
</organism>
<proteinExistence type="predicted"/>
<gene>
    <name evidence="6" type="ORF">Cylst_6102</name>
</gene>
<feature type="domain" description="SD-repeat containing protein B" evidence="5">
    <location>
        <begin position="1018"/>
        <end position="1127"/>
    </location>
</feature>
<evidence type="ECO:0000256" key="1">
    <source>
        <dbReference type="ARBA" id="ARBA00004613"/>
    </source>
</evidence>
<evidence type="ECO:0000259" key="4">
    <source>
        <dbReference type="Pfam" id="PF01345"/>
    </source>
</evidence>
<evidence type="ECO:0000313" key="7">
    <source>
        <dbReference type="Proteomes" id="UP000010475"/>
    </source>
</evidence>
<dbReference type="RefSeq" id="WP_015211305.1">
    <property type="nucleotide sequence ID" value="NC_019757.1"/>
</dbReference>
<dbReference type="PANTHER" id="PTHR23303">
    <property type="entry name" value="CARBOXYPEPTIDASE REGULATORY REGION-CONTAINING"/>
    <property type="match status" value="1"/>
</dbReference>
<dbReference type="eggNOG" id="COG4932">
    <property type="taxonomic scope" value="Bacteria"/>
</dbReference>
<dbReference type="InterPro" id="IPR013783">
    <property type="entry name" value="Ig-like_fold"/>
</dbReference>
<accession>K9X6H1</accession>
<protein>
    <submittedName>
        <fullName evidence="6">Conserved repeat protein</fullName>
    </submittedName>
</protein>
<dbReference type="HOGENOM" id="CLU_003140_0_0_3"/>
<dbReference type="OrthoDB" id="6074739at2"/>
<dbReference type="GO" id="GO:0005576">
    <property type="term" value="C:extracellular region"/>
    <property type="evidence" value="ECO:0007669"/>
    <property type="project" value="UniProtKB-SubCell"/>
</dbReference>
<dbReference type="InterPro" id="IPR047589">
    <property type="entry name" value="DUF11_rpt"/>
</dbReference>
<evidence type="ECO:0000256" key="2">
    <source>
        <dbReference type="ARBA" id="ARBA00022525"/>
    </source>
</evidence>
<reference evidence="6 7" key="1">
    <citation type="submission" date="2012-06" db="EMBL/GenBank/DDBJ databases">
        <title>Finished chromosome of genome of Cylindrospermum stagnale PCC 7417.</title>
        <authorList>
            <consortium name="US DOE Joint Genome Institute"/>
            <person name="Gugger M."/>
            <person name="Coursin T."/>
            <person name="Rippka R."/>
            <person name="Tandeau De Marsac N."/>
            <person name="Huntemann M."/>
            <person name="Wei C.-L."/>
            <person name="Han J."/>
            <person name="Detter J.C."/>
            <person name="Han C."/>
            <person name="Tapia R."/>
            <person name="Chen A."/>
            <person name="Kyrpides N."/>
            <person name="Mavromatis K."/>
            <person name="Markowitz V."/>
            <person name="Szeto E."/>
            <person name="Ivanova N."/>
            <person name="Pagani I."/>
            <person name="Pati A."/>
            <person name="Goodwin L."/>
            <person name="Nordberg H.P."/>
            <person name="Cantor M.N."/>
            <person name="Hua S.X."/>
            <person name="Woyke T."/>
            <person name="Kerfeld C.A."/>
        </authorList>
    </citation>
    <scope>NUCLEOTIDE SEQUENCE [LARGE SCALE GENOMIC DNA]</scope>
    <source>
        <strain evidence="6 7">PCC 7417</strain>
    </source>
</reference>
<dbReference type="STRING" id="56107.Cylst_6102"/>
<dbReference type="Pfam" id="PF01345">
    <property type="entry name" value="DUF11"/>
    <property type="match status" value="2"/>
</dbReference>